<evidence type="ECO:0000313" key="4">
    <source>
        <dbReference type="Proteomes" id="UP001284601"/>
    </source>
</evidence>
<feature type="compositionally biased region" description="Low complexity" evidence="1">
    <location>
        <begin position="143"/>
        <end position="157"/>
    </location>
</feature>
<sequence>MRLLLSFPLLLLALAAAAIPVTAPAVAGAAAPAGARQGPTKQRCPQDTVPIVRERGRKLVPVRDRRGRLRCRALAVGKPPAPSATAIGQAGTMTDALHRAQAIDPRASARLERALGRRGARRIVDVTLDGWKRAAAAAGATRAAAAGDGDTETTTFAPHDGVRGSLTIGMQEVSGADSGSTTTATATVEASRDGITELAPGLTDKLAADLERVRGEARVSFEDKIAACPSDRGERRGSVKARGSVKITVERDGKPPLVVEQSVEAEFTYTSRADGTLDVEVRTTFQSSGSGVPTQTYRGRRLGRGFGRDAILDSRDVEGALRRDAEHFDDSAGGVFGPKGGWNYARGIGYSDLRSIDNIKAMVTAAVHTDLLMLAGLEYARKVALKRADREECGYTVALNVDGRGVFATHDAAGQIAVTVPAREVGENAWTATGPLTWNGLVFTTKHECGYVAPVGDGGTFTVELDRTDEGRLRVTWSYDRAIATASVDCPSTGSFDPPPVPGQPGPGLPGIGPMSFELPLEGGSQVVTGGVQDSGEGFFNDGVLTVARVR</sequence>
<evidence type="ECO:0000256" key="1">
    <source>
        <dbReference type="SAM" id="MobiDB-lite"/>
    </source>
</evidence>
<reference evidence="4" key="1">
    <citation type="submission" date="2023-07" db="EMBL/GenBank/DDBJ databases">
        <title>Conexibacter stalactiti sp. nov., isolated from stalactites in a lava cave and emended description of the genus Conexibacter.</title>
        <authorList>
            <person name="Lee S.D."/>
        </authorList>
    </citation>
    <scope>NUCLEOTIDE SEQUENCE [LARGE SCALE GENOMIC DNA]</scope>
    <source>
        <strain evidence="4">KCTC 39840</strain>
    </source>
</reference>
<dbReference type="Proteomes" id="UP001284601">
    <property type="component" value="Unassembled WGS sequence"/>
</dbReference>
<keyword evidence="4" id="KW-1185">Reference proteome</keyword>
<comment type="caution">
    <text evidence="3">The sequence shown here is derived from an EMBL/GenBank/DDBJ whole genome shotgun (WGS) entry which is preliminary data.</text>
</comment>
<feature type="region of interest" description="Disordered" evidence="1">
    <location>
        <begin position="143"/>
        <end position="192"/>
    </location>
</feature>
<feature type="compositionally biased region" description="Low complexity" evidence="1">
    <location>
        <begin position="173"/>
        <end position="189"/>
    </location>
</feature>
<dbReference type="RefSeq" id="WP_318597764.1">
    <property type="nucleotide sequence ID" value="NZ_JAWSTH010000033.1"/>
</dbReference>
<organism evidence="3 4">
    <name type="scientific">Conexibacter stalactiti</name>
    <dbReference type="NCBI Taxonomy" id="1940611"/>
    <lineage>
        <taxon>Bacteria</taxon>
        <taxon>Bacillati</taxon>
        <taxon>Actinomycetota</taxon>
        <taxon>Thermoleophilia</taxon>
        <taxon>Solirubrobacterales</taxon>
        <taxon>Conexibacteraceae</taxon>
        <taxon>Conexibacter</taxon>
    </lineage>
</organism>
<evidence type="ECO:0000256" key="2">
    <source>
        <dbReference type="SAM" id="SignalP"/>
    </source>
</evidence>
<protein>
    <submittedName>
        <fullName evidence="3">Uncharacterized protein</fullName>
    </submittedName>
</protein>
<dbReference type="EMBL" id="JAWSTH010000033">
    <property type="protein sequence ID" value="MDW5595428.1"/>
    <property type="molecule type" value="Genomic_DNA"/>
</dbReference>
<gene>
    <name evidence="3" type="ORF">R7226_13850</name>
</gene>
<accession>A0ABU4HQ33</accession>
<feature type="signal peptide" evidence="2">
    <location>
        <begin position="1"/>
        <end position="18"/>
    </location>
</feature>
<name>A0ABU4HQ33_9ACTN</name>
<feature type="chain" id="PRO_5046118518" evidence="2">
    <location>
        <begin position="19"/>
        <end position="551"/>
    </location>
</feature>
<proteinExistence type="predicted"/>
<evidence type="ECO:0000313" key="3">
    <source>
        <dbReference type="EMBL" id="MDW5595428.1"/>
    </source>
</evidence>
<keyword evidence="2" id="KW-0732">Signal</keyword>